<organism evidence="7 8">
    <name type="scientific">Segatella hominis</name>
    <dbReference type="NCBI Taxonomy" id="2518605"/>
    <lineage>
        <taxon>Bacteria</taxon>
        <taxon>Pseudomonadati</taxon>
        <taxon>Bacteroidota</taxon>
        <taxon>Bacteroidia</taxon>
        <taxon>Bacteroidales</taxon>
        <taxon>Prevotellaceae</taxon>
        <taxon>Segatella</taxon>
    </lineage>
</organism>
<evidence type="ECO:0000256" key="1">
    <source>
        <dbReference type="ARBA" id="ARBA00004141"/>
    </source>
</evidence>
<dbReference type="Proteomes" id="UP000297872">
    <property type="component" value="Unassembled WGS sequence"/>
</dbReference>
<evidence type="ECO:0000259" key="6">
    <source>
        <dbReference type="Pfam" id="PF06271"/>
    </source>
</evidence>
<dbReference type="GO" id="GO:0016020">
    <property type="term" value="C:membrane"/>
    <property type="evidence" value="ECO:0007669"/>
    <property type="project" value="UniProtKB-SubCell"/>
</dbReference>
<comment type="caution">
    <text evidence="7">The sequence shown here is derived from an EMBL/GenBank/DDBJ whole genome shotgun (WGS) entry which is preliminary data.</text>
</comment>
<dbReference type="OrthoDB" id="9814143at2"/>
<keyword evidence="3 5" id="KW-1133">Transmembrane helix</keyword>
<sequence>MTNSNIITNQFVRINQTPASIGERVLARILDTIFISFGFTGVYFLFDGLMGSMDETRWLMFLFFMLVIFIWMYDFWWETLNNGQTPGKYIMKLRVINKNGSRPTMGSFFMRWLLSTIDVGCGGIGMLFIILTKNSQRLGDLAAGTMVIKLTDIRKIHISLDEFYYAKKDYHPVYEEAKNLSQAQVAVIEKALYSSNGNHENQIETLADKVAKFLKVQPKENSKEKFLATILYDYNYYLMELI</sequence>
<evidence type="ECO:0000313" key="8">
    <source>
        <dbReference type="Proteomes" id="UP000297872"/>
    </source>
</evidence>
<evidence type="ECO:0000256" key="5">
    <source>
        <dbReference type="SAM" id="Phobius"/>
    </source>
</evidence>
<dbReference type="AlphaFoldDB" id="A0A4Y8VN53"/>
<evidence type="ECO:0000256" key="3">
    <source>
        <dbReference type="ARBA" id="ARBA00022989"/>
    </source>
</evidence>
<feature type="transmembrane region" description="Helical" evidence="5">
    <location>
        <begin position="25"/>
        <end position="46"/>
    </location>
</feature>
<evidence type="ECO:0000256" key="2">
    <source>
        <dbReference type="ARBA" id="ARBA00022692"/>
    </source>
</evidence>
<reference evidence="7 8" key="1">
    <citation type="submission" date="2019-02" db="EMBL/GenBank/DDBJ databases">
        <title>Draft Genome Sequence of the Prevotella sp. BCRC 81118, Isolated from Human Feces.</title>
        <authorList>
            <person name="Huang C.-H."/>
        </authorList>
    </citation>
    <scope>NUCLEOTIDE SEQUENCE [LARGE SCALE GENOMIC DNA]</scope>
    <source>
        <strain evidence="7 8">BCRC 81118</strain>
    </source>
</reference>
<keyword evidence="2 5" id="KW-0812">Transmembrane</keyword>
<feature type="transmembrane region" description="Helical" evidence="5">
    <location>
        <begin position="58"/>
        <end position="76"/>
    </location>
</feature>
<dbReference type="EMBL" id="SGVY01000014">
    <property type="protein sequence ID" value="TFH81950.1"/>
    <property type="molecule type" value="Genomic_DNA"/>
</dbReference>
<feature type="transmembrane region" description="Helical" evidence="5">
    <location>
        <begin position="109"/>
        <end position="131"/>
    </location>
</feature>
<accession>A0A4Y8VN53</accession>
<name>A0A4Y8VN53_9BACT</name>
<keyword evidence="8" id="KW-1185">Reference proteome</keyword>
<keyword evidence="4 5" id="KW-0472">Membrane</keyword>
<dbReference type="GeneID" id="302995013"/>
<feature type="domain" description="RDD" evidence="6">
    <location>
        <begin position="19"/>
        <end position="144"/>
    </location>
</feature>
<evidence type="ECO:0000256" key="4">
    <source>
        <dbReference type="ARBA" id="ARBA00023136"/>
    </source>
</evidence>
<comment type="subcellular location">
    <subcellularLocation>
        <location evidence="1">Membrane</location>
        <topology evidence="1">Multi-pass membrane protein</topology>
    </subcellularLocation>
</comment>
<dbReference type="RefSeq" id="WP_134843271.1">
    <property type="nucleotide sequence ID" value="NZ_SGVY01000014.1"/>
</dbReference>
<dbReference type="PANTHER" id="PTHR38480:SF1">
    <property type="entry name" value="SLR0254 PROTEIN"/>
    <property type="match status" value="1"/>
</dbReference>
<dbReference type="InterPro" id="IPR010432">
    <property type="entry name" value="RDD"/>
</dbReference>
<dbReference type="PANTHER" id="PTHR38480">
    <property type="entry name" value="SLR0254 PROTEIN"/>
    <property type="match status" value="1"/>
</dbReference>
<evidence type="ECO:0000313" key="7">
    <source>
        <dbReference type="EMBL" id="TFH81950.1"/>
    </source>
</evidence>
<gene>
    <name evidence="7" type="ORF">EXN75_06870</name>
</gene>
<dbReference type="Pfam" id="PF06271">
    <property type="entry name" value="RDD"/>
    <property type="match status" value="1"/>
</dbReference>
<proteinExistence type="predicted"/>
<protein>
    <submittedName>
        <fullName evidence="7">RDD family protein</fullName>
    </submittedName>
</protein>